<dbReference type="InterPro" id="IPR044730">
    <property type="entry name" value="RNase_H-like_dom_plant"/>
</dbReference>
<dbReference type="CDD" id="cd06222">
    <property type="entry name" value="RNase_H_like"/>
    <property type="match status" value="1"/>
</dbReference>
<dbReference type="GO" id="GO:0004523">
    <property type="term" value="F:RNA-DNA hybrid ribonuclease activity"/>
    <property type="evidence" value="ECO:0007669"/>
    <property type="project" value="InterPro"/>
</dbReference>
<gene>
    <name evidence="2" type="ORF">FSB_LOCUS32614</name>
</gene>
<organism evidence="2">
    <name type="scientific">Fagus sylvatica</name>
    <name type="common">Beechnut</name>
    <dbReference type="NCBI Taxonomy" id="28930"/>
    <lineage>
        <taxon>Eukaryota</taxon>
        <taxon>Viridiplantae</taxon>
        <taxon>Streptophyta</taxon>
        <taxon>Embryophyta</taxon>
        <taxon>Tracheophyta</taxon>
        <taxon>Spermatophyta</taxon>
        <taxon>Magnoliopsida</taxon>
        <taxon>eudicotyledons</taxon>
        <taxon>Gunneridae</taxon>
        <taxon>Pentapetalae</taxon>
        <taxon>rosids</taxon>
        <taxon>fabids</taxon>
        <taxon>Fagales</taxon>
        <taxon>Fagaceae</taxon>
        <taxon>Fagus</taxon>
    </lineage>
</organism>
<dbReference type="InterPro" id="IPR053151">
    <property type="entry name" value="RNase_H-like"/>
</dbReference>
<name>A0A2N9GY92_FAGSY</name>
<accession>A0A2N9GY92</accession>
<dbReference type="EMBL" id="OIVN01002564">
    <property type="protein sequence ID" value="SPD04732.1"/>
    <property type="molecule type" value="Genomic_DNA"/>
</dbReference>
<dbReference type="Gene3D" id="3.30.420.10">
    <property type="entry name" value="Ribonuclease H-like superfamily/Ribonuclease H"/>
    <property type="match status" value="1"/>
</dbReference>
<dbReference type="GO" id="GO:0003676">
    <property type="term" value="F:nucleic acid binding"/>
    <property type="evidence" value="ECO:0007669"/>
    <property type="project" value="InterPro"/>
</dbReference>
<dbReference type="Pfam" id="PF13456">
    <property type="entry name" value="RVT_3"/>
    <property type="match status" value="1"/>
</dbReference>
<dbReference type="PANTHER" id="PTHR47723">
    <property type="entry name" value="OS05G0353850 PROTEIN"/>
    <property type="match status" value="1"/>
</dbReference>
<proteinExistence type="predicted"/>
<evidence type="ECO:0000313" key="2">
    <source>
        <dbReference type="EMBL" id="SPD04732.1"/>
    </source>
</evidence>
<protein>
    <recommendedName>
        <fullName evidence="1">RNase H type-1 domain-containing protein</fullName>
    </recommendedName>
</protein>
<dbReference type="AlphaFoldDB" id="A0A2N9GY92"/>
<sequence>MTIVVESNAGFEWQRIWKLKAHERTKMLIWRIGANVLPTKERIAQRMSISDTSYSLCNAEARIRSDSISVQSNEDIVKLVLDPPCLGRLQNKAELKDHYSLIMGTTIEAIWNLRNRVLHNGEHINLDAVVNNIESQILEYKLSKEPPDQKPGLKGLVIATLCKLKACAILWALKLAAEESFLRILVEGDARICFDAIHGESSAPWSISSIVSNVNEFRKVFVSCDFCWVGREANFVAHSLAKFAISSPSDLSCNISSLPHVVCDAWKKDLLASAP</sequence>
<dbReference type="InterPro" id="IPR012337">
    <property type="entry name" value="RNaseH-like_sf"/>
</dbReference>
<evidence type="ECO:0000259" key="1">
    <source>
        <dbReference type="Pfam" id="PF13456"/>
    </source>
</evidence>
<dbReference type="PANTHER" id="PTHR47723:SF19">
    <property type="entry name" value="POLYNUCLEOTIDYL TRANSFERASE, RIBONUCLEASE H-LIKE SUPERFAMILY PROTEIN"/>
    <property type="match status" value="1"/>
</dbReference>
<reference evidence="2" key="1">
    <citation type="submission" date="2018-02" db="EMBL/GenBank/DDBJ databases">
        <authorList>
            <person name="Cohen D.B."/>
            <person name="Kent A.D."/>
        </authorList>
    </citation>
    <scope>NUCLEOTIDE SEQUENCE</scope>
</reference>
<feature type="domain" description="RNase H type-1" evidence="1">
    <location>
        <begin position="167"/>
        <end position="244"/>
    </location>
</feature>
<dbReference type="SUPFAM" id="SSF53098">
    <property type="entry name" value="Ribonuclease H-like"/>
    <property type="match status" value="1"/>
</dbReference>
<dbReference type="InterPro" id="IPR002156">
    <property type="entry name" value="RNaseH_domain"/>
</dbReference>
<dbReference type="InterPro" id="IPR036397">
    <property type="entry name" value="RNaseH_sf"/>
</dbReference>